<protein>
    <submittedName>
        <fullName evidence="1">Uncharacterized protein</fullName>
    </submittedName>
</protein>
<evidence type="ECO:0000313" key="2">
    <source>
        <dbReference type="Proteomes" id="UP000824533"/>
    </source>
</evidence>
<reference evidence="1 2" key="1">
    <citation type="journal article" date="2021" name="Front. Genet.">
        <title>Chromosome-Level Genome Assembly Reveals Significant Gene Expansion in the Toll and IMD Signaling Pathways of Dendrolimus kikuchii.</title>
        <authorList>
            <person name="Zhou J."/>
            <person name="Wu P."/>
            <person name="Xiong Z."/>
            <person name="Liu N."/>
            <person name="Zhao N."/>
            <person name="Ji M."/>
            <person name="Qiu Y."/>
            <person name="Yang B."/>
        </authorList>
    </citation>
    <scope>NUCLEOTIDE SEQUENCE [LARGE SCALE GENOMIC DNA]</scope>
    <source>
        <strain evidence="1">Ann1</strain>
    </source>
</reference>
<proteinExistence type="predicted"/>
<keyword evidence="2" id="KW-1185">Reference proteome</keyword>
<organism evidence="1 2">
    <name type="scientific">Dendrolimus kikuchii</name>
    <dbReference type="NCBI Taxonomy" id="765133"/>
    <lineage>
        <taxon>Eukaryota</taxon>
        <taxon>Metazoa</taxon>
        <taxon>Ecdysozoa</taxon>
        <taxon>Arthropoda</taxon>
        <taxon>Hexapoda</taxon>
        <taxon>Insecta</taxon>
        <taxon>Pterygota</taxon>
        <taxon>Neoptera</taxon>
        <taxon>Endopterygota</taxon>
        <taxon>Lepidoptera</taxon>
        <taxon>Glossata</taxon>
        <taxon>Ditrysia</taxon>
        <taxon>Bombycoidea</taxon>
        <taxon>Lasiocampidae</taxon>
        <taxon>Dendrolimus</taxon>
    </lineage>
</organism>
<accession>A0ACC1DJL4</accession>
<sequence length="152" mass="17608">MNMSLKTLFVLCLFFSPIWAQFYEDRRCRCICPSLASVLNNSQSLDRRFYTDNVPPSKCNCDGVIIPKVGSEIKGHEQEFCPRCECKYETRNTTVIMVVVIMVLWVLTLLSGYMGFMICLDPLINKQRVKFYQERGTEEARNLLLQGDDLED</sequence>
<gene>
    <name evidence="1" type="ORF">K1T71_000449</name>
</gene>
<evidence type="ECO:0000313" key="1">
    <source>
        <dbReference type="EMBL" id="KAJ0184026.1"/>
    </source>
</evidence>
<dbReference type="Proteomes" id="UP000824533">
    <property type="component" value="Linkage Group LG01"/>
</dbReference>
<dbReference type="EMBL" id="CM034387">
    <property type="protein sequence ID" value="KAJ0184026.1"/>
    <property type="molecule type" value="Genomic_DNA"/>
</dbReference>
<comment type="caution">
    <text evidence="1">The sequence shown here is derived from an EMBL/GenBank/DDBJ whole genome shotgun (WGS) entry which is preliminary data.</text>
</comment>
<name>A0ACC1DJL4_9NEOP</name>